<accession>A0A5B0LJ45</accession>
<comment type="caution">
    <text evidence="1">The sequence shown here is derived from an EMBL/GenBank/DDBJ whole genome shotgun (WGS) entry which is preliminary data.</text>
</comment>
<keyword evidence="2" id="KW-1185">Reference proteome</keyword>
<dbReference type="EMBL" id="VSWC01000197">
    <property type="protein sequence ID" value="KAA1064887.1"/>
    <property type="molecule type" value="Genomic_DNA"/>
</dbReference>
<dbReference type="AlphaFoldDB" id="A0A5B0LJ45"/>
<proteinExistence type="predicted"/>
<protein>
    <submittedName>
        <fullName evidence="1">Uncharacterized protein</fullName>
    </submittedName>
</protein>
<evidence type="ECO:0000313" key="2">
    <source>
        <dbReference type="Proteomes" id="UP000324748"/>
    </source>
</evidence>
<name>A0A5B0LJ45_PUCGR</name>
<sequence length="82" mass="8821">MASTSETNSLLIGSSSTFRCPVAGGHAPWGSRVEKLSGSIEELSGLIWPNASKKKRSVWVATLKRDCRGSVKVSQQSSVMRL</sequence>
<evidence type="ECO:0000313" key="1">
    <source>
        <dbReference type="EMBL" id="KAA1064887.1"/>
    </source>
</evidence>
<gene>
    <name evidence="1" type="ORF">PGT21_018543</name>
</gene>
<reference evidence="1 2" key="1">
    <citation type="submission" date="2019-05" db="EMBL/GenBank/DDBJ databases">
        <title>Emergence of the Ug99 lineage of the wheat stem rust pathogen through somatic hybridization.</title>
        <authorList>
            <person name="Li F."/>
            <person name="Upadhyaya N.M."/>
            <person name="Sperschneider J."/>
            <person name="Matny O."/>
            <person name="Nguyen-Phuc H."/>
            <person name="Mago R."/>
            <person name="Raley C."/>
            <person name="Miller M.E."/>
            <person name="Silverstein K.A.T."/>
            <person name="Henningsen E."/>
            <person name="Hirsch C.D."/>
            <person name="Visser B."/>
            <person name="Pretorius Z.A."/>
            <person name="Steffenson B.J."/>
            <person name="Schwessinger B."/>
            <person name="Dodds P.N."/>
            <person name="Figueroa M."/>
        </authorList>
    </citation>
    <scope>NUCLEOTIDE SEQUENCE [LARGE SCALE GENOMIC DNA]</scope>
    <source>
        <strain evidence="1">21-0</strain>
    </source>
</reference>
<dbReference type="Proteomes" id="UP000324748">
    <property type="component" value="Unassembled WGS sequence"/>
</dbReference>
<organism evidence="1 2">
    <name type="scientific">Puccinia graminis f. sp. tritici</name>
    <dbReference type="NCBI Taxonomy" id="56615"/>
    <lineage>
        <taxon>Eukaryota</taxon>
        <taxon>Fungi</taxon>
        <taxon>Dikarya</taxon>
        <taxon>Basidiomycota</taxon>
        <taxon>Pucciniomycotina</taxon>
        <taxon>Pucciniomycetes</taxon>
        <taxon>Pucciniales</taxon>
        <taxon>Pucciniaceae</taxon>
        <taxon>Puccinia</taxon>
    </lineage>
</organism>